<sequence length="244" mass="27349">MSVDYATSDDTATAPDDYTQTSDTLNWTDDDDDKTFPVGIIDDSVLETDETFIVSLGNVDGAILGSPDTAKVTIIDNDSAFSCKKVTGISKNECKALVALYDSTDGDNWQYNRGWKMTNTPCNWYGVTCKKGSVEKLELPSNNLKGAISKKFFKLKKLEILVLSDNALNDTNLNFFKKLKKLKILWLNNCQLSGKIPNSLMKLKKLTDLDLNDNCLKTKVSKKLKKWLDELNPGWDETQTNCLY</sequence>
<dbReference type="InterPro" id="IPR038081">
    <property type="entry name" value="CalX-like_sf"/>
</dbReference>
<dbReference type="PANTHER" id="PTHR48010:SF58">
    <property type="entry name" value="RECEPTOR PROTEIN KINASE-LIKE PROTEIN ZAR1"/>
    <property type="match status" value="1"/>
</dbReference>
<keyword evidence="8" id="KW-1185">Reference proteome</keyword>
<comment type="caution">
    <text evidence="7">The sequence shown here is derived from an EMBL/GenBank/DDBJ whole genome shotgun (WGS) entry which is preliminary data.</text>
</comment>
<dbReference type="AlphaFoldDB" id="A0A4E0QX48"/>
<evidence type="ECO:0000313" key="8">
    <source>
        <dbReference type="Proteomes" id="UP000030428"/>
    </source>
</evidence>
<name>A0A4E0QX48_9GAMM</name>
<dbReference type="GO" id="GO:0007154">
    <property type="term" value="P:cell communication"/>
    <property type="evidence" value="ECO:0007669"/>
    <property type="project" value="InterPro"/>
</dbReference>
<protein>
    <recommendedName>
        <fullName evidence="9">Leucine-rich repeat-containing N-terminal plant-type domain-containing protein</fullName>
    </recommendedName>
</protein>
<evidence type="ECO:0000256" key="3">
    <source>
        <dbReference type="ARBA" id="ARBA00022837"/>
    </source>
</evidence>
<proteinExistence type="predicted"/>
<dbReference type="InterPro" id="IPR001611">
    <property type="entry name" value="Leu-rich_rpt"/>
</dbReference>
<evidence type="ECO:0008006" key="9">
    <source>
        <dbReference type="Google" id="ProtNLM"/>
    </source>
</evidence>
<dbReference type="Pfam" id="PF13855">
    <property type="entry name" value="LRR_8"/>
    <property type="match status" value="1"/>
</dbReference>
<keyword evidence="1" id="KW-0732">Signal</keyword>
<organism evidence="7 8">
    <name type="scientific">Candidatus Thiomargarita nelsonii</name>
    <dbReference type="NCBI Taxonomy" id="1003181"/>
    <lineage>
        <taxon>Bacteria</taxon>
        <taxon>Pseudomonadati</taxon>
        <taxon>Pseudomonadota</taxon>
        <taxon>Gammaproteobacteria</taxon>
        <taxon>Thiotrichales</taxon>
        <taxon>Thiotrichaceae</taxon>
        <taxon>Thiomargarita</taxon>
    </lineage>
</organism>
<evidence type="ECO:0000259" key="6">
    <source>
        <dbReference type="Pfam" id="PF08263"/>
    </source>
</evidence>
<dbReference type="Proteomes" id="UP000030428">
    <property type="component" value="Unassembled WGS sequence"/>
</dbReference>
<keyword evidence="2" id="KW-0677">Repeat</keyword>
<gene>
    <name evidence="7" type="ORF">PN36_33065</name>
</gene>
<dbReference type="PANTHER" id="PTHR48010">
    <property type="entry name" value="OS05G0588300 PROTEIN"/>
    <property type="match status" value="1"/>
</dbReference>
<dbReference type="InterPro" id="IPR013210">
    <property type="entry name" value="LRR_N_plant-typ"/>
</dbReference>
<dbReference type="InterPro" id="IPR003644">
    <property type="entry name" value="Calx_beta"/>
</dbReference>
<dbReference type="InterPro" id="IPR032675">
    <property type="entry name" value="LRR_dom_sf"/>
</dbReference>
<evidence type="ECO:0000256" key="4">
    <source>
        <dbReference type="SAM" id="MobiDB-lite"/>
    </source>
</evidence>
<keyword evidence="3" id="KW-0106">Calcium</keyword>
<evidence type="ECO:0000313" key="7">
    <source>
        <dbReference type="EMBL" id="TGN99841.1"/>
    </source>
</evidence>
<dbReference type="GO" id="GO:0016020">
    <property type="term" value="C:membrane"/>
    <property type="evidence" value="ECO:0007669"/>
    <property type="project" value="InterPro"/>
</dbReference>
<feature type="region of interest" description="Disordered" evidence="4">
    <location>
        <begin position="1"/>
        <end position="26"/>
    </location>
</feature>
<dbReference type="SUPFAM" id="SSF141072">
    <property type="entry name" value="CalX-like"/>
    <property type="match status" value="1"/>
</dbReference>
<dbReference type="Pfam" id="PF08263">
    <property type="entry name" value="LRRNT_2"/>
    <property type="match status" value="1"/>
</dbReference>
<dbReference type="InterPro" id="IPR050994">
    <property type="entry name" value="At_inactive_RLKs"/>
</dbReference>
<evidence type="ECO:0000259" key="5">
    <source>
        <dbReference type="Pfam" id="PF03160"/>
    </source>
</evidence>
<dbReference type="EMBL" id="JSZA02000319">
    <property type="protein sequence ID" value="TGN99841.1"/>
    <property type="molecule type" value="Genomic_DNA"/>
</dbReference>
<feature type="compositionally biased region" description="Low complexity" evidence="4">
    <location>
        <begin position="1"/>
        <end position="21"/>
    </location>
</feature>
<dbReference type="SUPFAM" id="SSF52058">
    <property type="entry name" value="L domain-like"/>
    <property type="match status" value="1"/>
</dbReference>
<evidence type="ECO:0000256" key="2">
    <source>
        <dbReference type="ARBA" id="ARBA00022737"/>
    </source>
</evidence>
<dbReference type="Pfam" id="PF03160">
    <property type="entry name" value="Calx-beta"/>
    <property type="match status" value="1"/>
</dbReference>
<feature type="domain" description="Calx-beta" evidence="5">
    <location>
        <begin position="2"/>
        <end position="78"/>
    </location>
</feature>
<accession>A0A4E0QX48</accession>
<feature type="domain" description="Leucine-rich repeat-containing N-terminal plant-type" evidence="6">
    <location>
        <begin position="92"/>
        <end position="129"/>
    </location>
</feature>
<dbReference type="Gene3D" id="3.80.10.10">
    <property type="entry name" value="Ribonuclease Inhibitor"/>
    <property type="match status" value="1"/>
</dbReference>
<dbReference type="Gene3D" id="2.60.40.2030">
    <property type="match status" value="1"/>
</dbReference>
<reference evidence="7 8" key="1">
    <citation type="journal article" date="2016" name="Front. Microbiol.">
        <title>Single-Cell (Meta-)Genomics of a Dimorphic Candidatus Thiomargarita nelsonii Reveals Genomic Plasticity.</title>
        <authorList>
            <person name="Flood B.E."/>
            <person name="Fliss P."/>
            <person name="Jones D.S."/>
            <person name="Dick G.J."/>
            <person name="Jain S."/>
            <person name="Kaster A.K."/>
            <person name="Winkel M."/>
            <person name="Mussmann M."/>
            <person name="Bailey J."/>
        </authorList>
    </citation>
    <scope>NUCLEOTIDE SEQUENCE [LARGE SCALE GENOMIC DNA]</scope>
    <source>
        <strain evidence="7">Hydrate Ridge</strain>
    </source>
</reference>
<evidence type="ECO:0000256" key="1">
    <source>
        <dbReference type="ARBA" id="ARBA00022729"/>
    </source>
</evidence>